<reference evidence="2" key="1">
    <citation type="submission" date="2018-12" db="EMBL/GenBank/DDBJ databases">
        <title>Tengunoibacter tsumagoiensis gen. nov., sp. nov., Dictyobacter kobayashii sp. nov., D. alpinus sp. nov., and D. joshuensis sp. nov. and description of Dictyobacteraceae fam. nov. within the order Ktedonobacterales isolated from Tengu-no-mugimeshi.</title>
        <authorList>
            <person name="Wang C.M."/>
            <person name="Zheng Y."/>
            <person name="Sakai Y."/>
            <person name="Toyoda A."/>
            <person name="Minakuchi Y."/>
            <person name="Abe K."/>
            <person name="Yokota A."/>
            <person name="Yabe S."/>
        </authorList>
    </citation>
    <scope>NUCLEOTIDE SEQUENCE [LARGE SCALE GENOMIC DNA]</scope>
    <source>
        <strain evidence="2">S-27</strain>
    </source>
</reference>
<proteinExistence type="predicted"/>
<dbReference type="Proteomes" id="UP000287224">
    <property type="component" value="Unassembled WGS sequence"/>
</dbReference>
<dbReference type="EMBL" id="BIFQ01000002">
    <property type="protein sequence ID" value="GCE08171.1"/>
    <property type="molecule type" value="Genomic_DNA"/>
</dbReference>
<evidence type="ECO:0000313" key="2">
    <source>
        <dbReference type="Proteomes" id="UP000287224"/>
    </source>
</evidence>
<keyword evidence="2" id="KW-1185">Reference proteome</keyword>
<dbReference type="OrthoDB" id="9800567at2"/>
<name>A0A401ZMR6_9CHLR</name>
<organism evidence="1 2">
    <name type="scientific">Dictyobacter aurantiacus</name>
    <dbReference type="NCBI Taxonomy" id="1936993"/>
    <lineage>
        <taxon>Bacteria</taxon>
        <taxon>Bacillati</taxon>
        <taxon>Chloroflexota</taxon>
        <taxon>Ktedonobacteria</taxon>
        <taxon>Ktedonobacterales</taxon>
        <taxon>Dictyobacteraceae</taxon>
        <taxon>Dictyobacter</taxon>
    </lineage>
</organism>
<gene>
    <name evidence="1" type="ORF">KDAU_55000</name>
</gene>
<protein>
    <recommendedName>
        <fullName evidence="3">Amino acid transporter</fullName>
    </recommendedName>
</protein>
<dbReference type="AlphaFoldDB" id="A0A401ZMR6"/>
<dbReference type="InterPro" id="IPR019646">
    <property type="entry name" value="Aminoglyc_AdlTrfase"/>
</dbReference>
<sequence>MATDAHQFGRWQPWGPHEVARFFETVTVPWWIAGGWALDLFLGEQTREHEDIDVQFLRRDQQAIRSVFGDWDVQAVHEGSSPTWPFRTWEQGVPLSEGVHDIWCRPTPASPWALQLMVADSSDGDWLFRRDARIQRPLTSIGGRSADGIPYIAPEIQLLYKAKGRRPKDEMDFERVAPSLDRARRLWLRQALEMTLPGHPWLARLAFDS</sequence>
<dbReference type="RefSeq" id="WP_126600537.1">
    <property type="nucleotide sequence ID" value="NZ_BIFQ01000002.1"/>
</dbReference>
<comment type="caution">
    <text evidence="1">The sequence shown here is derived from an EMBL/GenBank/DDBJ whole genome shotgun (WGS) entry which is preliminary data.</text>
</comment>
<evidence type="ECO:0000313" key="1">
    <source>
        <dbReference type="EMBL" id="GCE08171.1"/>
    </source>
</evidence>
<dbReference type="Pfam" id="PF10706">
    <property type="entry name" value="Aminoglyc_resit"/>
    <property type="match status" value="1"/>
</dbReference>
<evidence type="ECO:0008006" key="3">
    <source>
        <dbReference type="Google" id="ProtNLM"/>
    </source>
</evidence>
<accession>A0A401ZMR6</accession>
<dbReference type="Gene3D" id="3.30.460.40">
    <property type="match status" value="1"/>
</dbReference>